<evidence type="ECO:0000313" key="2">
    <source>
        <dbReference type="EMBL" id="WGS65961.1"/>
    </source>
</evidence>
<dbReference type="Pfam" id="PF10728">
    <property type="entry name" value="DUF2520"/>
    <property type="match status" value="1"/>
</dbReference>
<gene>
    <name evidence="2" type="ORF">JRV97_05280</name>
</gene>
<dbReference type="InterPro" id="IPR008927">
    <property type="entry name" value="6-PGluconate_DH-like_C_sf"/>
</dbReference>
<protein>
    <submittedName>
        <fullName evidence="2">DUF2520 domain-containing protein</fullName>
    </submittedName>
</protein>
<dbReference type="SUPFAM" id="SSF51735">
    <property type="entry name" value="NAD(P)-binding Rossmann-fold domains"/>
    <property type="match status" value="1"/>
</dbReference>
<evidence type="ECO:0000313" key="3">
    <source>
        <dbReference type="Proteomes" id="UP001232493"/>
    </source>
</evidence>
<evidence type="ECO:0000259" key="1">
    <source>
        <dbReference type="Pfam" id="PF10728"/>
    </source>
</evidence>
<dbReference type="PANTHER" id="PTHR40459">
    <property type="entry name" value="CONSERVED HYPOTHETICAL ALANINE AND LEUCINE RICH PROTEIN"/>
    <property type="match status" value="1"/>
</dbReference>
<name>A0ABY8PTK1_9BACT</name>
<dbReference type="Gene3D" id="3.40.50.720">
    <property type="entry name" value="NAD(P)-binding Rossmann-like Domain"/>
    <property type="match status" value="1"/>
</dbReference>
<keyword evidence="3" id="KW-1185">Reference proteome</keyword>
<dbReference type="PANTHER" id="PTHR40459:SF1">
    <property type="entry name" value="CONSERVED HYPOTHETICAL ALANINE AND LEUCINE RICH PROTEIN"/>
    <property type="match status" value="1"/>
</dbReference>
<dbReference type="Proteomes" id="UP001232493">
    <property type="component" value="Chromosome"/>
</dbReference>
<dbReference type="InterPro" id="IPR036291">
    <property type="entry name" value="NAD(P)-bd_dom_sf"/>
</dbReference>
<proteinExistence type="predicted"/>
<sequence length="240" mass="27622">MNINIIGPGKVGKSLYNCFLEKNIEVILIDKNFDYENNILTGIILITTNDENIENVWNKLKRYDLSQINAIGHCSGYLNSSFFDQIPHFSMHPNFPFSSVTNCENIKNIVWGIEGNEKGIEIAKKLVTILEGKYVIIPQNKKKLYHLAAVISSNFSYALIKMAKDIYREMNISDIEHLINLSIKSLENIKEKGLKNALTGPVARNDLKTINEEKNEFKKFFGNEEIYDFFIDTLYKIKEE</sequence>
<accession>A0ABY8PTK1</accession>
<reference evidence="2 3" key="1">
    <citation type="submission" date="2021-02" db="EMBL/GenBank/DDBJ databases">
        <title>Characterization of Marinitoga sp. nov. str. BP5-C20A.</title>
        <authorList>
            <person name="Erauso G."/>
            <person name="Postec A."/>
        </authorList>
    </citation>
    <scope>NUCLEOTIDE SEQUENCE [LARGE SCALE GENOMIC DNA]</scope>
    <source>
        <strain evidence="2 3">BP5-C20A</strain>
    </source>
</reference>
<dbReference type="RefSeq" id="WP_281000897.1">
    <property type="nucleotide sequence ID" value="NZ_CP069362.1"/>
</dbReference>
<dbReference type="SUPFAM" id="SSF48179">
    <property type="entry name" value="6-phosphogluconate dehydrogenase C-terminal domain-like"/>
    <property type="match status" value="1"/>
</dbReference>
<dbReference type="Gene3D" id="1.10.1040.20">
    <property type="entry name" value="ProC-like, C-terminal domain"/>
    <property type="match status" value="1"/>
</dbReference>
<feature type="domain" description="DUF2520" evidence="1">
    <location>
        <begin position="109"/>
        <end position="217"/>
    </location>
</feature>
<dbReference type="InterPro" id="IPR037108">
    <property type="entry name" value="TM1727-like_C_sf"/>
</dbReference>
<organism evidence="2 3">
    <name type="scientific">Marinitoga aeolica</name>
    <dbReference type="NCBI Taxonomy" id="2809031"/>
    <lineage>
        <taxon>Bacteria</taxon>
        <taxon>Thermotogati</taxon>
        <taxon>Thermotogota</taxon>
        <taxon>Thermotogae</taxon>
        <taxon>Petrotogales</taxon>
        <taxon>Petrotogaceae</taxon>
        <taxon>Marinitoga</taxon>
    </lineage>
</organism>
<dbReference type="InterPro" id="IPR018931">
    <property type="entry name" value="DUF2520"/>
</dbReference>
<dbReference type="EMBL" id="CP069362">
    <property type="protein sequence ID" value="WGS65961.1"/>
    <property type="molecule type" value="Genomic_DNA"/>
</dbReference>